<keyword evidence="2" id="KW-1185">Reference proteome</keyword>
<accession>A0ACB8ZKD5</accession>
<sequence>MGQTAFWGSRRDGMWKPHHRIYYYAPYNDLGRLDKSPDLARSVLGVPATPYVEVLNEDGDVLSTKKKERRI</sequence>
<name>A0ACB8ZKD5_CICIN</name>
<reference evidence="2" key="1">
    <citation type="journal article" date="2022" name="Mol. Ecol. Resour.">
        <title>The genomes of chicory, endive, great burdock and yacon provide insights into Asteraceae palaeo-polyploidization history and plant inulin production.</title>
        <authorList>
            <person name="Fan W."/>
            <person name="Wang S."/>
            <person name="Wang H."/>
            <person name="Wang A."/>
            <person name="Jiang F."/>
            <person name="Liu H."/>
            <person name="Zhao H."/>
            <person name="Xu D."/>
            <person name="Zhang Y."/>
        </authorList>
    </citation>
    <scope>NUCLEOTIDE SEQUENCE [LARGE SCALE GENOMIC DNA]</scope>
    <source>
        <strain evidence="2">cv. Punajuju</strain>
    </source>
</reference>
<organism evidence="1 2">
    <name type="scientific">Cichorium intybus</name>
    <name type="common">Chicory</name>
    <dbReference type="NCBI Taxonomy" id="13427"/>
    <lineage>
        <taxon>Eukaryota</taxon>
        <taxon>Viridiplantae</taxon>
        <taxon>Streptophyta</taxon>
        <taxon>Embryophyta</taxon>
        <taxon>Tracheophyta</taxon>
        <taxon>Spermatophyta</taxon>
        <taxon>Magnoliopsida</taxon>
        <taxon>eudicotyledons</taxon>
        <taxon>Gunneridae</taxon>
        <taxon>Pentapetalae</taxon>
        <taxon>asterids</taxon>
        <taxon>campanulids</taxon>
        <taxon>Asterales</taxon>
        <taxon>Asteraceae</taxon>
        <taxon>Cichorioideae</taxon>
        <taxon>Cichorieae</taxon>
        <taxon>Cichoriinae</taxon>
        <taxon>Cichorium</taxon>
    </lineage>
</organism>
<comment type="caution">
    <text evidence="1">The sequence shown here is derived from an EMBL/GenBank/DDBJ whole genome shotgun (WGS) entry which is preliminary data.</text>
</comment>
<evidence type="ECO:0000313" key="1">
    <source>
        <dbReference type="EMBL" id="KAI3698437.1"/>
    </source>
</evidence>
<dbReference type="Proteomes" id="UP001055811">
    <property type="component" value="Linkage Group LG08"/>
</dbReference>
<proteinExistence type="predicted"/>
<gene>
    <name evidence="1" type="ORF">L2E82_41980</name>
</gene>
<dbReference type="EMBL" id="CM042016">
    <property type="protein sequence ID" value="KAI3698437.1"/>
    <property type="molecule type" value="Genomic_DNA"/>
</dbReference>
<reference evidence="1 2" key="2">
    <citation type="journal article" date="2022" name="Mol. Ecol. Resour.">
        <title>The genomes of chicory, endive, great burdock and yacon provide insights into Asteraceae paleo-polyploidization history and plant inulin production.</title>
        <authorList>
            <person name="Fan W."/>
            <person name="Wang S."/>
            <person name="Wang H."/>
            <person name="Wang A."/>
            <person name="Jiang F."/>
            <person name="Liu H."/>
            <person name="Zhao H."/>
            <person name="Xu D."/>
            <person name="Zhang Y."/>
        </authorList>
    </citation>
    <scope>NUCLEOTIDE SEQUENCE [LARGE SCALE GENOMIC DNA]</scope>
    <source>
        <strain evidence="2">cv. Punajuju</strain>
        <tissue evidence="1">Leaves</tissue>
    </source>
</reference>
<evidence type="ECO:0000313" key="2">
    <source>
        <dbReference type="Proteomes" id="UP001055811"/>
    </source>
</evidence>
<protein>
    <submittedName>
        <fullName evidence="1">Uncharacterized protein</fullName>
    </submittedName>
</protein>